<dbReference type="AlphaFoldDB" id="A0A238HDZ0"/>
<name>A0A238HDZ0_9NEIS</name>
<reference evidence="1" key="1">
    <citation type="submission" date="2017-05" db="EMBL/GenBank/DDBJ databases">
        <authorList>
            <person name="Song R."/>
            <person name="Chenine A.L."/>
            <person name="Ruprecht R.M."/>
        </authorList>
    </citation>
    <scope>NUCLEOTIDE SEQUENCE</scope>
    <source>
        <strain evidence="1">Kingella_eburonensis</strain>
    </source>
</reference>
<dbReference type="EMBL" id="FXUV02000065">
    <property type="protein sequence ID" value="SNB82472.1"/>
    <property type="molecule type" value="Genomic_DNA"/>
</dbReference>
<dbReference type="PANTHER" id="PTHR35810">
    <property type="entry name" value="CYTOPLASMIC PROTEIN-RELATED"/>
    <property type="match status" value="1"/>
</dbReference>
<proteinExistence type="predicted"/>
<dbReference type="EMBL" id="FXUV01000011">
    <property type="protein sequence ID" value="SMQ11945.1"/>
    <property type="molecule type" value="Genomic_DNA"/>
</dbReference>
<evidence type="ECO:0000313" key="3">
    <source>
        <dbReference type="Proteomes" id="UP000215450"/>
    </source>
</evidence>
<evidence type="ECO:0000313" key="1">
    <source>
        <dbReference type="EMBL" id="SMQ11945.1"/>
    </source>
</evidence>
<gene>
    <name evidence="2" type="ORF">KEBURONENSIS_00531</name>
    <name evidence="1" type="ORF">KEBURONENSIS_00951</name>
</gene>
<protein>
    <recommendedName>
        <fullName evidence="4">Bro-N domain-containing protein</fullName>
    </recommendedName>
</protein>
<evidence type="ECO:0000313" key="2">
    <source>
        <dbReference type="EMBL" id="SNB82472.1"/>
    </source>
</evidence>
<accession>A0A238HDZ0</accession>
<dbReference type="RefSeq" id="WP_180676282.1">
    <property type="nucleotide sequence ID" value="NZ_FXUV02000065.1"/>
</dbReference>
<reference evidence="2 3" key="2">
    <citation type="submission" date="2017-06" db="EMBL/GenBank/DDBJ databases">
        <authorList>
            <person name="Kim H.J."/>
            <person name="Triplett B.A."/>
        </authorList>
    </citation>
    <scope>NUCLEOTIDE SEQUENCE [LARGE SCALE GENOMIC DNA]</scope>
    <source>
        <strain evidence="2">Kingella_eburonensis</strain>
    </source>
</reference>
<evidence type="ECO:0008006" key="4">
    <source>
        <dbReference type="Google" id="ProtNLM"/>
    </source>
</evidence>
<sequence length="187" mass="22041">MNNPIEIYQTENGETQVEVRFEQETVWLSQAQMVQLFGRNQSVIARHINNAVEEGEISEKNNMQKMHIASADRPVTFYDLETIISVGYRIKSPQGVAFRRWVTARLKDYLVKGYALNQSRLQQNATELSQALAFIKRSAYHISQFKTTAYRTKRNNRIICPRTWRQFVCAIRQFRTNRIWRTCLPQH</sequence>
<dbReference type="PANTHER" id="PTHR35810:SF1">
    <property type="entry name" value="CYTOPLASMIC PROTEIN"/>
    <property type="match status" value="1"/>
</dbReference>
<dbReference type="InterPro" id="IPR011204">
    <property type="entry name" value="Virulence_RhuM-like"/>
</dbReference>
<dbReference type="STRING" id="1522312.GCA_900177895_01329"/>
<keyword evidence="3" id="KW-1185">Reference proteome</keyword>
<dbReference type="Proteomes" id="UP000215450">
    <property type="component" value="Unassembled WGS sequence"/>
</dbReference>
<dbReference type="Pfam" id="PF13310">
    <property type="entry name" value="Virulence_RhuM"/>
    <property type="match status" value="1"/>
</dbReference>
<organism evidence="1">
    <name type="scientific">Kingella negevensis</name>
    <dbReference type="NCBI Taxonomy" id="1522312"/>
    <lineage>
        <taxon>Bacteria</taxon>
        <taxon>Pseudomonadati</taxon>
        <taxon>Pseudomonadota</taxon>
        <taxon>Betaproteobacteria</taxon>
        <taxon>Neisseriales</taxon>
        <taxon>Neisseriaceae</taxon>
        <taxon>Kingella</taxon>
    </lineage>
</organism>